<dbReference type="PANTHER" id="PTHR33608">
    <property type="entry name" value="BLL2464 PROTEIN"/>
    <property type="match status" value="1"/>
</dbReference>
<organism evidence="3 4">
    <name type="scientific">Actinophytocola glycyrrhizae</name>
    <dbReference type="NCBI Taxonomy" id="2044873"/>
    <lineage>
        <taxon>Bacteria</taxon>
        <taxon>Bacillati</taxon>
        <taxon>Actinomycetota</taxon>
        <taxon>Actinomycetes</taxon>
        <taxon>Pseudonocardiales</taxon>
        <taxon>Pseudonocardiaceae</taxon>
    </lineage>
</organism>
<dbReference type="InterPro" id="IPR002881">
    <property type="entry name" value="DUF58"/>
</dbReference>
<dbReference type="PANTHER" id="PTHR33608:SF14">
    <property type="entry name" value="POSSIBLE CONSERVED SECRETED PROTEIN"/>
    <property type="match status" value="1"/>
</dbReference>
<dbReference type="Pfam" id="PF01882">
    <property type="entry name" value="DUF58"/>
    <property type="match status" value="1"/>
</dbReference>
<evidence type="ECO:0000313" key="3">
    <source>
        <dbReference type="EMBL" id="MFC4854016.1"/>
    </source>
</evidence>
<dbReference type="Proteomes" id="UP001595859">
    <property type="component" value="Unassembled WGS sequence"/>
</dbReference>
<name>A0ABV9S0A7_9PSEU</name>
<evidence type="ECO:0000259" key="2">
    <source>
        <dbReference type="Pfam" id="PF01882"/>
    </source>
</evidence>
<gene>
    <name evidence="3" type="ORF">ACFPCV_10930</name>
</gene>
<keyword evidence="1" id="KW-1133">Transmembrane helix</keyword>
<feature type="transmembrane region" description="Helical" evidence="1">
    <location>
        <begin position="36"/>
        <end position="54"/>
    </location>
</feature>
<dbReference type="RefSeq" id="WP_378055977.1">
    <property type="nucleotide sequence ID" value="NZ_JBHSIS010000006.1"/>
</dbReference>
<reference evidence="4" key="1">
    <citation type="journal article" date="2019" name="Int. J. Syst. Evol. Microbiol.">
        <title>The Global Catalogue of Microorganisms (GCM) 10K type strain sequencing project: providing services to taxonomists for standard genome sequencing and annotation.</title>
        <authorList>
            <consortium name="The Broad Institute Genomics Platform"/>
            <consortium name="The Broad Institute Genome Sequencing Center for Infectious Disease"/>
            <person name="Wu L."/>
            <person name="Ma J."/>
        </authorList>
    </citation>
    <scope>NUCLEOTIDE SEQUENCE [LARGE SCALE GENOMIC DNA]</scope>
    <source>
        <strain evidence="4">ZS-22-S1</strain>
    </source>
</reference>
<accession>A0ABV9S0A7</accession>
<evidence type="ECO:0000256" key="1">
    <source>
        <dbReference type="SAM" id="Phobius"/>
    </source>
</evidence>
<protein>
    <submittedName>
        <fullName evidence="3">DUF58 domain-containing protein</fullName>
    </submittedName>
</protein>
<proteinExistence type="predicted"/>
<dbReference type="EMBL" id="JBHSIS010000006">
    <property type="protein sequence ID" value="MFC4854016.1"/>
    <property type="molecule type" value="Genomic_DNA"/>
</dbReference>
<keyword evidence="1" id="KW-0812">Transmembrane</keyword>
<feature type="domain" description="DUF58" evidence="2">
    <location>
        <begin position="215"/>
        <end position="399"/>
    </location>
</feature>
<sequence length="462" mass="49753">MTPWPGAPRRVREPKVVAWFMARRAVRFQGWRRTDALVRALVCGAGLMLVGLVMHRVELAVIGLPLVIGLLLTKAPSGTPEVVSAPLPDTVVAGQHAVVGVTVRPGEGAVFTALRMPLPTTAGVGPVHLLPATDGEVRTSVVWNAWGHGIYLRPDHLFASHDGLHVFGPVVGIAVQHTVLPPIEPLVPGPLPPRAAGLVGMHRSARPGDGMELRDIRTFQPGDRLRRVDWRVSLRAAAAAGGTLMPGTLHVRERHAEADADLVLALDTRLDVGRAVGEWNARPVGMDVRRGGSLDLGVRASSSIAAAYLRHGDRVGLVDLGHPRGGVPVGSGHRQLQRIRHQLVHAARRVEGSGDPVLNQTRVPSGATVVVLSPFLDDQLVDLTVQLTRRGRLVLAVDLLPAELAPDRTTPWGAPVLSIVRAEHRMRLRAAEEHGVVVVPWDHDHADGRLAAILRLIRGRRR</sequence>
<keyword evidence="1" id="KW-0472">Membrane</keyword>
<keyword evidence="4" id="KW-1185">Reference proteome</keyword>
<comment type="caution">
    <text evidence="3">The sequence shown here is derived from an EMBL/GenBank/DDBJ whole genome shotgun (WGS) entry which is preliminary data.</text>
</comment>
<evidence type="ECO:0000313" key="4">
    <source>
        <dbReference type="Proteomes" id="UP001595859"/>
    </source>
</evidence>